<comment type="caution">
    <text evidence="1">The sequence shown here is derived from an EMBL/GenBank/DDBJ whole genome shotgun (WGS) entry which is preliminary data.</text>
</comment>
<reference evidence="1" key="1">
    <citation type="submission" date="2021-06" db="EMBL/GenBank/DDBJ databases">
        <authorList>
            <person name="Kallberg Y."/>
            <person name="Tangrot J."/>
            <person name="Rosling A."/>
        </authorList>
    </citation>
    <scope>NUCLEOTIDE SEQUENCE</scope>
    <source>
        <strain evidence="1">28 12/20/2015</strain>
    </source>
</reference>
<dbReference type="Proteomes" id="UP000789366">
    <property type="component" value="Unassembled WGS sequence"/>
</dbReference>
<dbReference type="EMBL" id="CAJVPW010050756">
    <property type="protein sequence ID" value="CAG8765324.1"/>
    <property type="molecule type" value="Genomic_DNA"/>
</dbReference>
<gene>
    <name evidence="1" type="ORF">SPELUC_LOCUS15409</name>
</gene>
<protein>
    <submittedName>
        <fullName evidence="1">761_t:CDS:1</fullName>
    </submittedName>
</protein>
<organism evidence="1 2">
    <name type="scientific">Cetraspora pellucida</name>
    <dbReference type="NCBI Taxonomy" id="1433469"/>
    <lineage>
        <taxon>Eukaryota</taxon>
        <taxon>Fungi</taxon>
        <taxon>Fungi incertae sedis</taxon>
        <taxon>Mucoromycota</taxon>
        <taxon>Glomeromycotina</taxon>
        <taxon>Glomeromycetes</taxon>
        <taxon>Diversisporales</taxon>
        <taxon>Gigasporaceae</taxon>
        <taxon>Cetraspora</taxon>
    </lineage>
</organism>
<sequence>PIMHTDKGKQKEYIPEESKSGDYDEDEADELFDEIKYESEELEEIESFTSDSAPTDNDDTEEVRDEMVEIESLAICLAVMEEIPTKKKALINKKLTVEEQLNEIIKSVKVERKYQESIKELFNKKRALFANGLKELGRTNLVKHMIKTQDAKPIKQPLYRLASNEQDFGTEKEQQIEDKHSVALNGLVLGPRQWLLAVMLFGLSNAPATFQRLMDKILGDFICKFVTVYLDDINIYLQTLLEHINHLNQVFQQISNA</sequence>
<evidence type="ECO:0000313" key="2">
    <source>
        <dbReference type="Proteomes" id="UP000789366"/>
    </source>
</evidence>
<evidence type="ECO:0000313" key="1">
    <source>
        <dbReference type="EMBL" id="CAG8765324.1"/>
    </source>
</evidence>
<name>A0ACA9QUW6_9GLOM</name>
<proteinExistence type="predicted"/>
<feature type="non-terminal residue" evidence="1">
    <location>
        <position position="257"/>
    </location>
</feature>
<accession>A0ACA9QUW6</accession>
<feature type="non-terminal residue" evidence="1">
    <location>
        <position position="1"/>
    </location>
</feature>
<keyword evidence="2" id="KW-1185">Reference proteome</keyword>